<gene>
    <name evidence="3" type="ORF">IQ230_16405</name>
</gene>
<keyword evidence="3" id="KW-0378">Hydrolase</keyword>
<evidence type="ECO:0000313" key="4">
    <source>
        <dbReference type="Proteomes" id="UP000651156"/>
    </source>
</evidence>
<dbReference type="PANTHER" id="PTHR35400">
    <property type="entry name" value="SLR1083 PROTEIN"/>
    <property type="match status" value="1"/>
</dbReference>
<reference evidence="3 4" key="1">
    <citation type="submission" date="2020-10" db="EMBL/GenBank/DDBJ databases">
        <authorList>
            <person name="Castelo-Branco R."/>
            <person name="Eusebio N."/>
            <person name="Adriana R."/>
            <person name="Vieira A."/>
            <person name="Brugerolle De Fraissinette N."/>
            <person name="Rezende De Castro R."/>
            <person name="Schneider M.P."/>
            <person name="Vasconcelos V."/>
            <person name="Leao P.N."/>
        </authorList>
    </citation>
    <scope>NUCLEOTIDE SEQUENCE [LARGE SCALE GENOMIC DNA]</scope>
    <source>
        <strain evidence="3 4">LEGE 06123</strain>
    </source>
</reference>
<feature type="compositionally biased region" description="Polar residues" evidence="1">
    <location>
        <begin position="1"/>
        <end position="10"/>
    </location>
</feature>
<evidence type="ECO:0000259" key="2">
    <source>
        <dbReference type="Pfam" id="PF05685"/>
    </source>
</evidence>
<dbReference type="PANTHER" id="PTHR35400:SF3">
    <property type="entry name" value="SLL1072 PROTEIN"/>
    <property type="match status" value="1"/>
</dbReference>
<keyword evidence="3" id="KW-0255">Endonuclease</keyword>
<organism evidence="3 4">
    <name type="scientific">Gloeocapsopsis crepidinum LEGE 06123</name>
    <dbReference type="NCBI Taxonomy" id="588587"/>
    <lineage>
        <taxon>Bacteria</taxon>
        <taxon>Bacillati</taxon>
        <taxon>Cyanobacteriota</taxon>
        <taxon>Cyanophyceae</taxon>
        <taxon>Oscillatoriophycideae</taxon>
        <taxon>Chroococcales</taxon>
        <taxon>Chroococcaceae</taxon>
        <taxon>Gloeocapsopsis</taxon>
    </lineage>
</organism>
<dbReference type="Gene3D" id="3.90.1570.10">
    <property type="entry name" value="tt1808, chain A"/>
    <property type="match status" value="1"/>
</dbReference>
<dbReference type="InterPro" id="IPR011335">
    <property type="entry name" value="Restrct_endonuc-II-like"/>
</dbReference>
<name>A0ABR9UX69_9CHRO</name>
<comment type="caution">
    <text evidence="3">The sequence shown here is derived from an EMBL/GenBank/DDBJ whole genome shotgun (WGS) entry which is preliminary data.</text>
</comment>
<feature type="region of interest" description="Disordered" evidence="1">
    <location>
        <begin position="1"/>
        <end position="25"/>
    </location>
</feature>
<dbReference type="Proteomes" id="UP000651156">
    <property type="component" value="Unassembled WGS sequence"/>
</dbReference>
<dbReference type="Pfam" id="PF05685">
    <property type="entry name" value="Uma2"/>
    <property type="match status" value="1"/>
</dbReference>
<dbReference type="RefSeq" id="WP_193933198.1">
    <property type="nucleotide sequence ID" value="NZ_CAWPMZ010000075.1"/>
</dbReference>
<dbReference type="CDD" id="cd06260">
    <property type="entry name" value="DUF820-like"/>
    <property type="match status" value="1"/>
</dbReference>
<dbReference type="InterPro" id="IPR008538">
    <property type="entry name" value="Uma2"/>
</dbReference>
<keyword evidence="3" id="KW-0540">Nuclease</keyword>
<dbReference type="GO" id="GO:0004519">
    <property type="term" value="F:endonuclease activity"/>
    <property type="evidence" value="ECO:0007669"/>
    <property type="project" value="UniProtKB-KW"/>
</dbReference>
<accession>A0ABR9UX69</accession>
<feature type="domain" description="Putative restriction endonuclease" evidence="2">
    <location>
        <begin position="33"/>
        <end position="204"/>
    </location>
</feature>
<keyword evidence="4" id="KW-1185">Reference proteome</keyword>
<dbReference type="InterPro" id="IPR012296">
    <property type="entry name" value="Nuclease_put_TT1808"/>
</dbReference>
<dbReference type="SUPFAM" id="SSF52980">
    <property type="entry name" value="Restriction endonuclease-like"/>
    <property type="match status" value="1"/>
</dbReference>
<proteinExistence type="predicted"/>
<evidence type="ECO:0000256" key="1">
    <source>
        <dbReference type="SAM" id="MobiDB-lite"/>
    </source>
</evidence>
<dbReference type="EMBL" id="JADEWN010000042">
    <property type="protein sequence ID" value="MBE9191903.1"/>
    <property type="molecule type" value="Genomic_DNA"/>
</dbReference>
<sequence>MVLNQSLKKQQPNEHEYKSIPPLESGDRLTRHEFERRYTAIPDIKKAELIEGVVYVASPLRFTNHAEPHSNLIGWMWTYRTATPGVRLGDNATVRLDLDNEPQPDGVLFIDSTVGGKVQLSDDDYLEGAPELVVEIAASSAAYDLYDKKNAYRRNGVQEYLVWQIYENKLDWFQLFEGEYRQLEPDIEGIVRSHVFPGLWLAVSELLEGKMAQVLAVLQQGLNSPEHAEFVQKLTKLSG</sequence>
<evidence type="ECO:0000313" key="3">
    <source>
        <dbReference type="EMBL" id="MBE9191903.1"/>
    </source>
</evidence>
<protein>
    <submittedName>
        <fullName evidence="3">Uma2 family endonuclease</fullName>
    </submittedName>
</protein>